<evidence type="ECO:0000313" key="2">
    <source>
        <dbReference type="EMBL" id="OJJ02598.1"/>
    </source>
</evidence>
<feature type="coiled-coil region" evidence="1">
    <location>
        <begin position="63"/>
        <end position="90"/>
    </location>
</feature>
<evidence type="ECO:0000313" key="3">
    <source>
        <dbReference type="Proteomes" id="UP000184073"/>
    </source>
</evidence>
<dbReference type="OrthoDB" id="4369471at2759"/>
<gene>
    <name evidence="2" type="ORF">ASPVEDRAFT_116754</name>
</gene>
<dbReference type="VEuPathDB" id="FungiDB:ASPVEDRAFT_116754"/>
<evidence type="ECO:0000256" key="1">
    <source>
        <dbReference type="SAM" id="Coils"/>
    </source>
</evidence>
<dbReference type="EMBL" id="KV878129">
    <property type="protein sequence ID" value="OJJ02598.1"/>
    <property type="molecule type" value="Genomic_DNA"/>
</dbReference>
<protein>
    <submittedName>
        <fullName evidence="2">Uncharacterized protein</fullName>
    </submittedName>
</protein>
<name>A0A1L9PM50_ASPVE</name>
<feature type="non-terminal residue" evidence="2">
    <location>
        <position position="103"/>
    </location>
</feature>
<dbReference type="STRING" id="1036611.A0A1L9PM50"/>
<dbReference type="RefSeq" id="XP_040668360.1">
    <property type="nucleotide sequence ID" value="XM_040805621.1"/>
</dbReference>
<sequence length="103" mass="12080">MNKSTLSAIRELSTLTSDQKTAVIDAAARDMTTAMIRISQEINRGTLNPDNTAPLHNFIRTIQRHERAQLRKLERKIAGYQRRARIWRAERRRIRDNIAEVRR</sequence>
<reference evidence="3" key="1">
    <citation type="journal article" date="2017" name="Genome Biol.">
        <title>Comparative genomics reveals high biological diversity and specific adaptations in the industrially and medically important fungal genus Aspergillus.</title>
        <authorList>
            <person name="de Vries R.P."/>
            <person name="Riley R."/>
            <person name="Wiebenga A."/>
            <person name="Aguilar-Osorio G."/>
            <person name="Amillis S."/>
            <person name="Uchima C.A."/>
            <person name="Anderluh G."/>
            <person name="Asadollahi M."/>
            <person name="Askin M."/>
            <person name="Barry K."/>
            <person name="Battaglia E."/>
            <person name="Bayram O."/>
            <person name="Benocci T."/>
            <person name="Braus-Stromeyer S.A."/>
            <person name="Caldana C."/>
            <person name="Canovas D."/>
            <person name="Cerqueira G.C."/>
            <person name="Chen F."/>
            <person name="Chen W."/>
            <person name="Choi C."/>
            <person name="Clum A."/>
            <person name="Dos Santos R.A."/>
            <person name="Damasio A.R."/>
            <person name="Diallinas G."/>
            <person name="Emri T."/>
            <person name="Fekete E."/>
            <person name="Flipphi M."/>
            <person name="Freyberg S."/>
            <person name="Gallo A."/>
            <person name="Gournas C."/>
            <person name="Habgood R."/>
            <person name="Hainaut M."/>
            <person name="Harispe M.L."/>
            <person name="Henrissat B."/>
            <person name="Hilden K.S."/>
            <person name="Hope R."/>
            <person name="Hossain A."/>
            <person name="Karabika E."/>
            <person name="Karaffa L."/>
            <person name="Karanyi Z."/>
            <person name="Krasevec N."/>
            <person name="Kuo A."/>
            <person name="Kusch H."/>
            <person name="LaButti K."/>
            <person name="Lagendijk E.L."/>
            <person name="Lapidus A."/>
            <person name="Levasseur A."/>
            <person name="Lindquist E."/>
            <person name="Lipzen A."/>
            <person name="Logrieco A.F."/>
            <person name="MacCabe A."/>
            <person name="Maekelae M.R."/>
            <person name="Malavazi I."/>
            <person name="Melin P."/>
            <person name="Meyer V."/>
            <person name="Mielnichuk N."/>
            <person name="Miskei M."/>
            <person name="Molnar A.P."/>
            <person name="Mule G."/>
            <person name="Ngan C.Y."/>
            <person name="Orejas M."/>
            <person name="Orosz E."/>
            <person name="Ouedraogo J.P."/>
            <person name="Overkamp K.M."/>
            <person name="Park H.-S."/>
            <person name="Perrone G."/>
            <person name="Piumi F."/>
            <person name="Punt P.J."/>
            <person name="Ram A.F."/>
            <person name="Ramon A."/>
            <person name="Rauscher S."/>
            <person name="Record E."/>
            <person name="Riano-Pachon D.M."/>
            <person name="Robert V."/>
            <person name="Roehrig J."/>
            <person name="Ruller R."/>
            <person name="Salamov A."/>
            <person name="Salih N.S."/>
            <person name="Samson R.A."/>
            <person name="Sandor E."/>
            <person name="Sanguinetti M."/>
            <person name="Schuetze T."/>
            <person name="Sepcic K."/>
            <person name="Shelest E."/>
            <person name="Sherlock G."/>
            <person name="Sophianopoulou V."/>
            <person name="Squina F.M."/>
            <person name="Sun H."/>
            <person name="Susca A."/>
            <person name="Todd R.B."/>
            <person name="Tsang A."/>
            <person name="Unkles S.E."/>
            <person name="van de Wiele N."/>
            <person name="van Rossen-Uffink D."/>
            <person name="Oliveira J.V."/>
            <person name="Vesth T.C."/>
            <person name="Visser J."/>
            <person name="Yu J.-H."/>
            <person name="Zhou M."/>
            <person name="Andersen M.R."/>
            <person name="Archer D.B."/>
            <person name="Baker S.E."/>
            <person name="Benoit I."/>
            <person name="Brakhage A.A."/>
            <person name="Braus G.H."/>
            <person name="Fischer R."/>
            <person name="Frisvad J.C."/>
            <person name="Goldman G.H."/>
            <person name="Houbraken J."/>
            <person name="Oakley B."/>
            <person name="Pocsi I."/>
            <person name="Scazzocchio C."/>
            <person name="Seiboth B."/>
            <person name="vanKuyk P.A."/>
            <person name="Wortman J."/>
            <person name="Dyer P.S."/>
            <person name="Grigoriev I.V."/>
        </authorList>
    </citation>
    <scope>NUCLEOTIDE SEQUENCE [LARGE SCALE GENOMIC DNA]</scope>
    <source>
        <strain evidence="3">CBS 583.65</strain>
    </source>
</reference>
<dbReference type="AlphaFoldDB" id="A0A1L9PM50"/>
<keyword evidence="3" id="KW-1185">Reference proteome</keyword>
<dbReference type="GeneID" id="63721132"/>
<dbReference type="Proteomes" id="UP000184073">
    <property type="component" value="Unassembled WGS sequence"/>
</dbReference>
<accession>A0A1L9PM50</accession>
<proteinExistence type="predicted"/>
<organism evidence="2 3">
    <name type="scientific">Aspergillus versicolor CBS 583.65</name>
    <dbReference type="NCBI Taxonomy" id="1036611"/>
    <lineage>
        <taxon>Eukaryota</taxon>
        <taxon>Fungi</taxon>
        <taxon>Dikarya</taxon>
        <taxon>Ascomycota</taxon>
        <taxon>Pezizomycotina</taxon>
        <taxon>Eurotiomycetes</taxon>
        <taxon>Eurotiomycetidae</taxon>
        <taxon>Eurotiales</taxon>
        <taxon>Aspergillaceae</taxon>
        <taxon>Aspergillus</taxon>
        <taxon>Aspergillus subgen. Nidulantes</taxon>
    </lineage>
</organism>
<keyword evidence="1" id="KW-0175">Coiled coil</keyword>